<dbReference type="RefSeq" id="WP_265540541.1">
    <property type="nucleotide sequence ID" value="NZ_CP098740.1"/>
</dbReference>
<evidence type="ECO:0000313" key="2">
    <source>
        <dbReference type="Proteomes" id="UP001164963"/>
    </source>
</evidence>
<proteinExistence type="predicted"/>
<dbReference type="EMBL" id="CP098740">
    <property type="protein sequence ID" value="UZK54096.1"/>
    <property type="molecule type" value="Genomic_DNA"/>
</dbReference>
<reference evidence="1" key="1">
    <citation type="journal article" date="2022" name="Front. Microbiol.">
        <title>Mirubactin C rescues the lethal effect of cell wall biosynthesis mutations in Bacillus subtilis.</title>
        <authorList>
            <person name="Kepplinger B."/>
            <person name="Wen X."/>
            <person name="Tyler A.R."/>
            <person name="Kim B.Y."/>
            <person name="Brown J."/>
            <person name="Banks P."/>
            <person name="Dashti Y."/>
            <person name="Mackenzie E.S."/>
            <person name="Wills C."/>
            <person name="Kawai Y."/>
            <person name="Waldron K.J."/>
            <person name="Allenby N.E.E."/>
            <person name="Wu L.J."/>
            <person name="Hall M.J."/>
            <person name="Errington J."/>
        </authorList>
    </citation>
    <scope>NUCLEOTIDE SEQUENCE</scope>
    <source>
        <strain evidence="1">MDA8-470</strain>
    </source>
</reference>
<keyword evidence="2" id="KW-1185">Reference proteome</keyword>
<protein>
    <submittedName>
        <fullName evidence="1">Uncharacterized protein</fullName>
    </submittedName>
</protein>
<name>A0ABY6PQL6_9ACTN</name>
<accession>A0ABY6PQL6</accession>
<evidence type="ECO:0000313" key="1">
    <source>
        <dbReference type="EMBL" id="UZK54096.1"/>
    </source>
</evidence>
<dbReference type="Proteomes" id="UP001164963">
    <property type="component" value="Chromosome"/>
</dbReference>
<organism evidence="1 2">
    <name type="scientific">Streptomyces drozdowiczii</name>
    <dbReference type="NCBI Taxonomy" id="202862"/>
    <lineage>
        <taxon>Bacteria</taxon>
        <taxon>Bacillati</taxon>
        <taxon>Actinomycetota</taxon>
        <taxon>Actinomycetes</taxon>
        <taxon>Kitasatosporales</taxon>
        <taxon>Streptomycetaceae</taxon>
        <taxon>Streptomyces</taxon>
    </lineage>
</organism>
<gene>
    <name evidence="1" type="ORF">NEH16_07950</name>
</gene>
<sequence>MGTTPNRGYPYPDLSSDTTVAADLEALATAYDTDLKTLQDGIAQRPMFRVVGGGTRQEYGAGPQIQVQYEVLEENTGGALWGVSTQMPRDSFIPFIPGVWLINATVSYSRWVAPQSIEWVRLRLFSSFEIAGVSANVMPGTADQNRTLSVTSLYAFDGTGVGNPLTVQFQANDVPTRPSYAITSRSLTATLVSRT</sequence>